<evidence type="ECO:0000259" key="1">
    <source>
        <dbReference type="Pfam" id="PF02789"/>
    </source>
</evidence>
<evidence type="ECO:0000313" key="3">
    <source>
        <dbReference type="Proteomes" id="UP001319827"/>
    </source>
</evidence>
<protein>
    <recommendedName>
        <fullName evidence="1">Peptidase M17 leucyl aminopeptidase N-terminal domain-containing protein</fullName>
    </recommendedName>
</protein>
<dbReference type="RefSeq" id="WP_221252220.1">
    <property type="nucleotide sequence ID" value="NZ_AP024355.1"/>
</dbReference>
<accession>A0ABN6DXX7</accession>
<reference evidence="2 3" key="1">
    <citation type="journal article" date="2016" name="C (Basel)">
        <title>Selective Growth of and Electricity Production by Marine Exoelectrogenic Bacteria in Self-Aggregated Hydrogel of Microbially Reduced Graphene Oxide.</title>
        <authorList>
            <person name="Yoshida N."/>
            <person name="Goto Y."/>
            <person name="Miyata Y."/>
        </authorList>
    </citation>
    <scope>NUCLEOTIDE SEQUENCE [LARGE SCALE GENOMIC DNA]</scope>
    <source>
        <strain evidence="2 3">NIT-T3</strain>
    </source>
</reference>
<gene>
    <name evidence="2" type="ORF">DESUT3_18380</name>
</gene>
<dbReference type="SUPFAM" id="SSF52949">
    <property type="entry name" value="Macro domain-like"/>
    <property type="match status" value="1"/>
</dbReference>
<organism evidence="2 3">
    <name type="scientific">Desulfuromonas versatilis</name>
    <dbReference type="NCBI Taxonomy" id="2802975"/>
    <lineage>
        <taxon>Bacteria</taxon>
        <taxon>Pseudomonadati</taxon>
        <taxon>Thermodesulfobacteriota</taxon>
        <taxon>Desulfuromonadia</taxon>
        <taxon>Desulfuromonadales</taxon>
        <taxon>Desulfuromonadaceae</taxon>
        <taxon>Desulfuromonas</taxon>
    </lineage>
</organism>
<reference evidence="2 3" key="2">
    <citation type="journal article" date="2021" name="Int. J. Syst. Evol. Microbiol.">
        <title>Isolation and Polyphasic Characterization of Desulfuromonas versatilis sp. Nov., an Electrogenic Bacteria Capable of Versatile Metabolism Isolated from a Graphene Oxide-Reducing Enrichment Culture.</title>
        <authorList>
            <person name="Xie L."/>
            <person name="Yoshida N."/>
            <person name="Ishii S."/>
            <person name="Meng L."/>
        </authorList>
    </citation>
    <scope>NUCLEOTIDE SEQUENCE [LARGE SCALE GENOMIC DNA]</scope>
    <source>
        <strain evidence="2 3">NIT-T3</strain>
    </source>
</reference>
<name>A0ABN6DXX7_9BACT</name>
<feature type="domain" description="Peptidase M17 leucyl aminopeptidase N-terminal" evidence="1">
    <location>
        <begin position="26"/>
        <end position="115"/>
    </location>
</feature>
<sequence length="152" mass="16324">MNQLKVVDLPADLLAVEAVAAIYFEDERPLQGPAALLDWRLNGMLTDLLLRQEVAGHAGEHVLVASNGKIAAQWVLFVGGGKHQGLGGEAFRGLLRHLFETVREAGFRQVAVCLAPEGGMDVSDLNLLVIEACDAYLQKGLDCSLSVRPVGH</sequence>
<dbReference type="InterPro" id="IPR008283">
    <property type="entry name" value="Peptidase_M17_N"/>
</dbReference>
<evidence type="ECO:0000313" key="2">
    <source>
        <dbReference type="EMBL" id="BCR04769.1"/>
    </source>
</evidence>
<proteinExistence type="predicted"/>
<keyword evidence="3" id="KW-1185">Reference proteome</keyword>
<dbReference type="EMBL" id="AP024355">
    <property type="protein sequence ID" value="BCR04769.1"/>
    <property type="molecule type" value="Genomic_DNA"/>
</dbReference>
<dbReference type="Gene3D" id="3.40.220.10">
    <property type="entry name" value="Leucine Aminopeptidase, subunit E, domain 1"/>
    <property type="match status" value="1"/>
</dbReference>
<dbReference type="Pfam" id="PF02789">
    <property type="entry name" value="Peptidase_M17_N"/>
    <property type="match status" value="1"/>
</dbReference>
<dbReference type="Proteomes" id="UP001319827">
    <property type="component" value="Chromosome"/>
</dbReference>
<dbReference type="InterPro" id="IPR043472">
    <property type="entry name" value="Macro_dom-like"/>
</dbReference>